<dbReference type="AlphaFoldDB" id="A0P0B6"/>
<proteinExistence type="predicted"/>
<evidence type="ECO:0000313" key="1">
    <source>
        <dbReference type="EMBL" id="EAV41524.1"/>
    </source>
</evidence>
<protein>
    <submittedName>
        <fullName evidence="1">Uncharacterized protein</fullName>
    </submittedName>
</protein>
<dbReference type="Proteomes" id="UP000004848">
    <property type="component" value="Unassembled WGS sequence"/>
</dbReference>
<gene>
    <name evidence="1" type="ORF">SIAM614_30476</name>
</gene>
<organism evidence="1 2">
    <name type="scientific">Roseibium aggregatum (strain ATCC 25650 / DSM 13394 / JCM 20685 / NBRC 16684 / NCIMB 2208 / IAM 12614 / B1)</name>
    <name type="common">Stappia aggregata</name>
    <dbReference type="NCBI Taxonomy" id="384765"/>
    <lineage>
        <taxon>Bacteria</taxon>
        <taxon>Pseudomonadati</taxon>
        <taxon>Pseudomonadota</taxon>
        <taxon>Alphaproteobacteria</taxon>
        <taxon>Hyphomicrobiales</taxon>
        <taxon>Stappiaceae</taxon>
        <taxon>Roseibium</taxon>
    </lineage>
</organism>
<reference evidence="1 2" key="1">
    <citation type="submission" date="2006-05" db="EMBL/GenBank/DDBJ databases">
        <authorList>
            <person name="King G."/>
            <person name="Ferriera S."/>
            <person name="Johnson J."/>
            <person name="Kravitz S."/>
            <person name="Beeson K."/>
            <person name="Sutton G."/>
            <person name="Rogers Y.-H."/>
            <person name="Friedman R."/>
            <person name="Frazier M."/>
            <person name="Venter J.C."/>
        </authorList>
    </citation>
    <scope>NUCLEOTIDE SEQUENCE [LARGE SCALE GENOMIC DNA]</scope>
    <source>
        <strain evidence="2">ATCC 25650 / DSM 13394 / JCM 20685 / NBRC 16684 / NCIMB 2208 / IAM 12614 / B1</strain>
    </source>
</reference>
<comment type="caution">
    <text evidence="1">The sequence shown here is derived from an EMBL/GenBank/DDBJ whole genome shotgun (WGS) entry which is preliminary data.</text>
</comment>
<accession>A0P0B6</accession>
<evidence type="ECO:0000313" key="2">
    <source>
        <dbReference type="Proteomes" id="UP000004848"/>
    </source>
</evidence>
<sequence>MQEKGYTLSSYCKTCNNLDNLEIDYWIQTLGRAFPLYLIGTKIDLSGTAQCHPEARVCCLSRSADQA</sequence>
<name>A0P0B6_ROSAI</name>
<dbReference type="EMBL" id="AAUW01000020">
    <property type="protein sequence ID" value="EAV41524.1"/>
    <property type="molecule type" value="Genomic_DNA"/>
</dbReference>